<dbReference type="AlphaFoldDB" id="A0A0E9N9C1"/>
<evidence type="ECO:0000259" key="1">
    <source>
        <dbReference type="Pfam" id="PF04424"/>
    </source>
</evidence>
<name>A0A0E9N9C1_SAICN</name>
<sequence>MVHQDDDPTYPLRFVPFEDTTLVLACHDCSSPSAPLLALYNALTLSHAIPSLSHDREEVSLSYVLRALTNFLVNGQMPAEKIVQALRCLPHLASGGTSVNPRFDGGWKEWAEHSPTSATHHEKEINIFEAFGIQLVHGWIPSAESKALFGELSHEQALTLISLGEQTREEKGPADTFSPEEMQLLVRADAVSEFIDSTPSRFTQSGLEHLQKTLEAEKPAVLWRGDEGWSVVVKHREGGGLFTLVTDNRWAGHEEIVWASLNPDNSSAQVEYFNTMWIPRDIDSFSPTTSTTPRAKAEELAAIASHFANQDRLISHYQQAAQIRAISAKKDAAIETRADDRIIEGRGGERTFVFVDRDKTKMGLKLKGNKVKAKDKGENGARAGCVLM</sequence>
<dbReference type="GO" id="GO:0005829">
    <property type="term" value="C:cytosol"/>
    <property type="evidence" value="ECO:0007669"/>
    <property type="project" value="TreeGrafter"/>
</dbReference>
<organism evidence="2 3">
    <name type="scientific">Saitoella complicata (strain BCRC 22490 / CBS 7301 / JCM 7358 / NBRC 10748 / NRRL Y-17804)</name>
    <dbReference type="NCBI Taxonomy" id="698492"/>
    <lineage>
        <taxon>Eukaryota</taxon>
        <taxon>Fungi</taxon>
        <taxon>Dikarya</taxon>
        <taxon>Ascomycota</taxon>
        <taxon>Taphrinomycotina</taxon>
        <taxon>Taphrinomycotina incertae sedis</taxon>
        <taxon>Saitoella</taxon>
    </lineage>
</organism>
<dbReference type="Proteomes" id="UP000033140">
    <property type="component" value="Unassembled WGS sequence"/>
</dbReference>
<dbReference type="GO" id="GO:0016807">
    <property type="term" value="F:cysteine-type carboxypeptidase activity"/>
    <property type="evidence" value="ECO:0007669"/>
    <property type="project" value="TreeGrafter"/>
</dbReference>
<dbReference type="EMBL" id="BACD03000004">
    <property type="protein sequence ID" value="GAO46482.1"/>
    <property type="molecule type" value="Genomic_DNA"/>
</dbReference>
<dbReference type="Pfam" id="PF04424">
    <property type="entry name" value="MINDY_DUB"/>
    <property type="match status" value="1"/>
</dbReference>
<dbReference type="GO" id="GO:0071944">
    <property type="term" value="C:cell periphery"/>
    <property type="evidence" value="ECO:0007669"/>
    <property type="project" value="TreeGrafter"/>
</dbReference>
<dbReference type="InterPro" id="IPR033979">
    <property type="entry name" value="MINDY_domain"/>
</dbReference>
<reference evidence="2 3" key="3">
    <citation type="journal article" date="2015" name="Genome Announc.">
        <title>Draft Genome Sequence of the Archiascomycetous Yeast Saitoella complicata.</title>
        <authorList>
            <person name="Yamauchi K."/>
            <person name="Kondo S."/>
            <person name="Hamamoto M."/>
            <person name="Takahashi Y."/>
            <person name="Ogura Y."/>
            <person name="Hayashi T."/>
            <person name="Nishida H."/>
        </authorList>
    </citation>
    <scope>NUCLEOTIDE SEQUENCE [LARGE SCALE GENOMIC DNA]</scope>
    <source>
        <strain evidence="2 3">NRRL Y-17804</strain>
    </source>
</reference>
<dbReference type="InterPro" id="IPR007518">
    <property type="entry name" value="MINDY"/>
</dbReference>
<dbReference type="GO" id="GO:0071108">
    <property type="term" value="P:protein K48-linked deubiquitination"/>
    <property type="evidence" value="ECO:0007669"/>
    <property type="project" value="TreeGrafter"/>
</dbReference>
<dbReference type="STRING" id="698492.A0A0E9N9C1"/>
<dbReference type="OrthoDB" id="10261212at2759"/>
<proteinExistence type="predicted"/>
<dbReference type="RefSeq" id="XP_019027655.1">
    <property type="nucleotide sequence ID" value="XM_019167187.1"/>
</dbReference>
<protein>
    <recommendedName>
        <fullName evidence="1">MINDY deubiquitinase domain-containing protein</fullName>
    </recommendedName>
</protein>
<dbReference type="GO" id="GO:1990380">
    <property type="term" value="F:K48-linked deubiquitinase activity"/>
    <property type="evidence" value="ECO:0007669"/>
    <property type="project" value="InterPro"/>
</dbReference>
<feature type="domain" description="MINDY deubiquitinase" evidence="1">
    <location>
        <begin position="32"/>
        <end position="265"/>
    </location>
</feature>
<dbReference type="PANTHER" id="PTHR18063:SF6">
    <property type="entry name" value="UBIQUITIN CARBOXYL-TERMINAL HYDROLASE"/>
    <property type="match status" value="1"/>
</dbReference>
<reference evidence="2 3" key="2">
    <citation type="journal article" date="2014" name="J. Gen. Appl. Microbiol.">
        <title>The early diverging ascomycetous budding yeast Saitoella complicata has three histone deacetylases belonging to the Clr6, Hos2, and Rpd3 lineages.</title>
        <authorList>
            <person name="Nishida H."/>
            <person name="Matsumoto T."/>
            <person name="Kondo S."/>
            <person name="Hamamoto M."/>
            <person name="Yoshikawa H."/>
        </authorList>
    </citation>
    <scope>NUCLEOTIDE SEQUENCE [LARGE SCALE GENOMIC DNA]</scope>
    <source>
        <strain evidence="2 3">NRRL Y-17804</strain>
    </source>
</reference>
<dbReference type="GO" id="GO:0004843">
    <property type="term" value="F:cysteine-type deubiquitinase activity"/>
    <property type="evidence" value="ECO:0007669"/>
    <property type="project" value="InterPro"/>
</dbReference>
<dbReference type="PANTHER" id="PTHR18063">
    <property type="entry name" value="NF-E2 INDUCIBLE PROTEIN"/>
    <property type="match status" value="1"/>
</dbReference>
<evidence type="ECO:0000313" key="3">
    <source>
        <dbReference type="Proteomes" id="UP000033140"/>
    </source>
</evidence>
<comment type="caution">
    <text evidence="2">The sequence shown here is derived from an EMBL/GenBank/DDBJ whole genome shotgun (WGS) entry which is preliminary data.</text>
</comment>
<evidence type="ECO:0000313" key="2">
    <source>
        <dbReference type="EMBL" id="GAO46482.1"/>
    </source>
</evidence>
<reference evidence="2 3" key="1">
    <citation type="journal article" date="2011" name="J. Gen. Appl. Microbiol.">
        <title>Draft genome sequencing of the enigmatic yeast Saitoella complicata.</title>
        <authorList>
            <person name="Nishida H."/>
            <person name="Hamamoto M."/>
            <person name="Sugiyama J."/>
        </authorList>
    </citation>
    <scope>NUCLEOTIDE SEQUENCE [LARGE SCALE GENOMIC DNA]</scope>
    <source>
        <strain evidence="2 3">NRRL Y-17804</strain>
    </source>
</reference>
<keyword evidence="3" id="KW-1185">Reference proteome</keyword>
<accession>A0A0E9N9C1</accession>
<gene>
    <name evidence="2" type="ORF">G7K_0713-t1</name>
</gene>